<dbReference type="Proteomes" id="UP001596528">
    <property type="component" value="Unassembled WGS sequence"/>
</dbReference>
<evidence type="ECO:0000313" key="2">
    <source>
        <dbReference type="Proteomes" id="UP001596528"/>
    </source>
</evidence>
<dbReference type="SUPFAM" id="SSF54285">
    <property type="entry name" value="MoaD/ThiS"/>
    <property type="match status" value="1"/>
</dbReference>
<name>A0ABW2V6X4_9BACL</name>
<evidence type="ECO:0000313" key="1">
    <source>
        <dbReference type="EMBL" id="MFC7751008.1"/>
    </source>
</evidence>
<dbReference type="PANTHER" id="PTHR34472:SF1">
    <property type="entry name" value="SULFUR CARRIER PROTEIN THIS"/>
    <property type="match status" value="1"/>
</dbReference>
<dbReference type="InterPro" id="IPR010035">
    <property type="entry name" value="Thi_S"/>
</dbReference>
<dbReference type="CDD" id="cd00565">
    <property type="entry name" value="Ubl_ThiS"/>
    <property type="match status" value="1"/>
</dbReference>
<dbReference type="NCBIfam" id="TIGR01683">
    <property type="entry name" value="thiS"/>
    <property type="match status" value="1"/>
</dbReference>
<dbReference type="Gene3D" id="3.10.20.30">
    <property type="match status" value="1"/>
</dbReference>
<accession>A0ABW2V6X4</accession>
<dbReference type="InterPro" id="IPR012675">
    <property type="entry name" value="Beta-grasp_dom_sf"/>
</dbReference>
<keyword evidence="2" id="KW-1185">Reference proteome</keyword>
<reference evidence="2" key="1">
    <citation type="journal article" date="2019" name="Int. J. Syst. Evol. Microbiol.">
        <title>The Global Catalogue of Microorganisms (GCM) 10K type strain sequencing project: providing services to taxonomists for standard genome sequencing and annotation.</title>
        <authorList>
            <consortium name="The Broad Institute Genomics Platform"/>
            <consortium name="The Broad Institute Genome Sequencing Center for Infectious Disease"/>
            <person name="Wu L."/>
            <person name="Ma J."/>
        </authorList>
    </citation>
    <scope>NUCLEOTIDE SEQUENCE [LARGE SCALE GENOMIC DNA]</scope>
    <source>
        <strain evidence="2">JCM 18657</strain>
    </source>
</reference>
<gene>
    <name evidence="1" type="primary">thiS</name>
    <name evidence="1" type="ORF">ACFQWB_13865</name>
</gene>
<organism evidence="1 2">
    <name type="scientific">Paenibacillus thermoaerophilus</name>
    <dbReference type="NCBI Taxonomy" id="1215385"/>
    <lineage>
        <taxon>Bacteria</taxon>
        <taxon>Bacillati</taxon>
        <taxon>Bacillota</taxon>
        <taxon>Bacilli</taxon>
        <taxon>Bacillales</taxon>
        <taxon>Paenibacillaceae</taxon>
        <taxon>Paenibacillus</taxon>
    </lineage>
</organism>
<sequence>MRLKVNGEWREVGEVRNVEQLLASFGLQNKILVVELNRTIVERGTYADTALAEGDQVEIVHFVGGG</sequence>
<dbReference type="EMBL" id="JBHTGQ010000031">
    <property type="protein sequence ID" value="MFC7751008.1"/>
    <property type="molecule type" value="Genomic_DNA"/>
</dbReference>
<dbReference type="Pfam" id="PF02597">
    <property type="entry name" value="ThiS"/>
    <property type="match status" value="1"/>
</dbReference>
<dbReference type="InterPro" id="IPR016155">
    <property type="entry name" value="Mopterin_synth/thiamin_S_b"/>
</dbReference>
<comment type="caution">
    <text evidence="1">The sequence shown here is derived from an EMBL/GenBank/DDBJ whole genome shotgun (WGS) entry which is preliminary data.</text>
</comment>
<dbReference type="PANTHER" id="PTHR34472">
    <property type="entry name" value="SULFUR CARRIER PROTEIN THIS"/>
    <property type="match status" value="1"/>
</dbReference>
<proteinExistence type="predicted"/>
<protein>
    <submittedName>
        <fullName evidence="1">Sulfur carrier protein ThiS</fullName>
    </submittedName>
</protein>
<dbReference type="RefSeq" id="WP_170209471.1">
    <property type="nucleotide sequence ID" value="NZ_JBHTGQ010000031.1"/>
</dbReference>
<dbReference type="InterPro" id="IPR003749">
    <property type="entry name" value="ThiS/MoaD-like"/>
</dbReference>